<dbReference type="RefSeq" id="WP_089523989.1">
    <property type="nucleotide sequence ID" value="NZ_NMUQ01000001.1"/>
</dbReference>
<dbReference type="EMBL" id="NMUQ01000001">
    <property type="protein sequence ID" value="OXM16908.1"/>
    <property type="molecule type" value="Genomic_DNA"/>
</dbReference>
<evidence type="ECO:0000313" key="2">
    <source>
        <dbReference type="Proteomes" id="UP000215145"/>
    </source>
</evidence>
<reference evidence="1 2" key="1">
    <citation type="submission" date="2017-07" db="EMBL/GenBank/DDBJ databases">
        <title>Paenibacillus herberti R33 genome sequencing and assembly.</title>
        <authorList>
            <person name="Su W."/>
        </authorList>
    </citation>
    <scope>NUCLEOTIDE SEQUENCE [LARGE SCALE GENOMIC DNA]</scope>
    <source>
        <strain evidence="1 2">R33</strain>
    </source>
</reference>
<accession>A0A229P465</accession>
<evidence type="ECO:0000313" key="1">
    <source>
        <dbReference type="EMBL" id="OXM16908.1"/>
    </source>
</evidence>
<sequence length="105" mass="12786">MRNRYFRTDVRLGIPLPILDREWEQYDVTEQMGIVEQWELIRGRIPDVIFALEREIVLNQQMLDDEDDFVRSCKLNSDIAELASRINELHIWYRVNQEIEQRRHS</sequence>
<comment type="caution">
    <text evidence="1">The sequence shown here is derived from an EMBL/GenBank/DDBJ whole genome shotgun (WGS) entry which is preliminary data.</text>
</comment>
<organism evidence="1 2">
    <name type="scientific">Paenibacillus herberti</name>
    <dbReference type="NCBI Taxonomy" id="1619309"/>
    <lineage>
        <taxon>Bacteria</taxon>
        <taxon>Bacillati</taxon>
        <taxon>Bacillota</taxon>
        <taxon>Bacilli</taxon>
        <taxon>Bacillales</taxon>
        <taxon>Paenibacillaceae</taxon>
        <taxon>Paenibacillus</taxon>
    </lineage>
</organism>
<dbReference type="Proteomes" id="UP000215145">
    <property type="component" value="Unassembled WGS sequence"/>
</dbReference>
<name>A0A229P465_9BACL</name>
<dbReference type="OrthoDB" id="2989999at2"/>
<dbReference type="AlphaFoldDB" id="A0A229P465"/>
<proteinExistence type="predicted"/>
<gene>
    <name evidence="1" type="ORF">CGZ75_09750</name>
</gene>
<keyword evidence="2" id="KW-1185">Reference proteome</keyword>
<protein>
    <submittedName>
        <fullName evidence="1">Uncharacterized protein</fullName>
    </submittedName>
</protein>